<dbReference type="AlphaFoldDB" id="A0A2Z6E266"/>
<dbReference type="GO" id="GO:0046677">
    <property type="term" value="P:response to antibiotic"/>
    <property type="evidence" value="ECO:0007669"/>
    <property type="project" value="TreeGrafter"/>
</dbReference>
<dbReference type="OrthoDB" id="9811967at2"/>
<proteinExistence type="predicted"/>
<dbReference type="Proteomes" id="UP000270530">
    <property type="component" value="Chromosome"/>
</dbReference>
<gene>
    <name evidence="2" type="ORF">ALSL_0181</name>
</gene>
<accession>A0A2Z6E266</accession>
<reference evidence="3" key="1">
    <citation type="submission" date="2018-04" db="EMBL/GenBank/DDBJ databases">
        <authorList>
            <person name="Watanabe M."/>
            <person name="Kojima H."/>
        </authorList>
    </citation>
    <scope>NUCLEOTIDE SEQUENCE [LARGE SCALE GENOMIC DNA]</scope>
    <source>
        <strain evidence="3">Dysh456</strain>
    </source>
</reference>
<sequence length="289" mass="31979">MAILLLAALIALGLLHVWPPLALGRHDAPWRRWVGQFADTDGWARLVLTLLPWLAPCVLIQWLLGRLPFGDLLHLLFDVLVLLYAFGPRPFEADLDALLGATDPASRELLAQRLAMPGETLRWQAQDVCKAAVFAALRRRFGVLLWFFVLGPCGALLYRLAQALGRDGTLALDSATALAARRLANALDWLPAQLMVFTLALVGHWDAVLGAWRRWRQGTLPGDWYRRDPDFLGAAACADIHVEIEAGDGYAEELADPRLELLRLRAALHRALLAWLSVVALMVLGGWIA</sequence>
<feature type="transmembrane region" description="Helical" evidence="1">
    <location>
        <begin position="267"/>
        <end position="288"/>
    </location>
</feature>
<feature type="transmembrane region" description="Helical" evidence="1">
    <location>
        <begin position="143"/>
        <end position="161"/>
    </location>
</feature>
<dbReference type="EMBL" id="AP018560">
    <property type="protein sequence ID" value="BBD78854.1"/>
    <property type="molecule type" value="Genomic_DNA"/>
</dbReference>
<evidence type="ECO:0000313" key="2">
    <source>
        <dbReference type="EMBL" id="BBD78854.1"/>
    </source>
</evidence>
<dbReference type="KEGG" id="rbd:ALSL_0181"/>
<dbReference type="InterPro" id="IPR052966">
    <property type="entry name" value="Beta-lactamase_Reg"/>
</dbReference>
<keyword evidence="1 2" id="KW-0812">Transmembrane</keyword>
<evidence type="ECO:0000313" key="3">
    <source>
        <dbReference type="Proteomes" id="UP000270530"/>
    </source>
</evidence>
<feature type="transmembrane region" description="Helical" evidence="1">
    <location>
        <begin position="43"/>
        <end position="64"/>
    </location>
</feature>
<feature type="transmembrane region" description="Helical" evidence="1">
    <location>
        <begin position="192"/>
        <end position="212"/>
    </location>
</feature>
<organism evidence="2 3">
    <name type="scientific">Aerosticca soli</name>
    <dbReference type="NCBI Taxonomy" id="2010829"/>
    <lineage>
        <taxon>Bacteria</taxon>
        <taxon>Pseudomonadati</taxon>
        <taxon>Pseudomonadota</taxon>
        <taxon>Gammaproteobacteria</taxon>
        <taxon>Lysobacterales</taxon>
        <taxon>Rhodanobacteraceae</taxon>
        <taxon>Aerosticca</taxon>
    </lineage>
</organism>
<protein>
    <submittedName>
        <fullName evidence="2">Transmembrane protein</fullName>
    </submittedName>
</protein>
<dbReference type="GO" id="GO:0005886">
    <property type="term" value="C:plasma membrane"/>
    <property type="evidence" value="ECO:0007669"/>
    <property type="project" value="TreeGrafter"/>
</dbReference>
<evidence type="ECO:0000256" key="1">
    <source>
        <dbReference type="SAM" id="Phobius"/>
    </source>
</evidence>
<keyword evidence="1" id="KW-1133">Transmembrane helix</keyword>
<keyword evidence="3" id="KW-1185">Reference proteome</keyword>
<reference evidence="3" key="2">
    <citation type="submission" date="2018-06" db="EMBL/GenBank/DDBJ databases">
        <title>Genome sequence of Rhodanobacteraceae bacterium strain Dysh456.</title>
        <authorList>
            <person name="Fukui M."/>
        </authorList>
    </citation>
    <scope>NUCLEOTIDE SEQUENCE [LARGE SCALE GENOMIC DNA]</scope>
    <source>
        <strain evidence="3">Dysh456</strain>
    </source>
</reference>
<dbReference type="PANTHER" id="PTHR38684:SF1">
    <property type="entry name" value="PROTEIN AMPE"/>
    <property type="match status" value="1"/>
</dbReference>
<dbReference type="PANTHER" id="PTHR38684">
    <property type="entry name" value="PROTEIN AMPE"/>
    <property type="match status" value="1"/>
</dbReference>
<name>A0A2Z6E266_9GAMM</name>
<dbReference type="RefSeq" id="WP_126535767.1">
    <property type="nucleotide sequence ID" value="NZ_AP018560.1"/>
</dbReference>
<keyword evidence="1" id="KW-0472">Membrane</keyword>